<evidence type="ECO:0000313" key="3">
    <source>
        <dbReference type="Proteomes" id="UP001597244"/>
    </source>
</evidence>
<proteinExistence type="inferred from homology"/>
<dbReference type="PANTHER" id="PTHR35601:SF1">
    <property type="entry name" value="TOXIN RELE"/>
    <property type="match status" value="1"/>
</dbReference>
<evidence type="ECO:0000256" key="1">
    <source>
        <dbReference type="ARBA" id="ARBA00006226"/>
    </source>
</evidence>
<organism evidence="2 3">
    <name type="scientific">Lapidilactobacillus mulanensis</name>
    <dbReference type="NCBI Taxonomy" id="2485999"/>
    <lineage>
        <taxon>Bacteria</taxon>
        <taxon>Bacillati</taxon>
        <taxon>Bacillota</taxon>
        <taxon>Bacilli</taxon>
        <taxon>Lactobacillales</taxon>
        <taxon>Lactobacillaceae</taxon>
        <taxon>Lapidilactobacillus</taxon>
    </lineage>
</organism>
<dbReference type="Gene3D" id="3.30.2310.20">
    <property type="entry name" value="RelE-like"/>
    <property type="match status" value="1"/>
</dbReference>
<reference evidence="3" key="1">
    <citation type="journal article" date="2019" name="Int. J. Syst. Evol. Microbiol.">
        <title>The Global Catalogue of Microorganisms (GCM) 10K type strain sequencing project: providing services to taxonomists for standard genome sequencing and annotation.</title>
        <authorList>
            <consortium name="The Broad Institute Genomics Platform"/>
            <consortium name="The Broad Institute Genome Sequencing Center for Infectious Disease"/>
            <person name="Wu L."/>
            <person name="Ma J."/>
        </authorList>
    </citation>
    <scope>NUCLEOTIDE SEQUENCE [LARGE SCALE GENOMIC DNA]</scope>
    <source>
        <strain evidence="3">CCM 8951</strain>
    </source>
</reference>
<gene>
    <name evidence="2" type="ORF">ACFQ4L_04550</name>
</gene>
<sequence length="108" mass="12477">MPVTSLRFKDEQYDEIKETAAFYGVSVTTFMRQTILDRMEDEQDYRDAVASVDEGSNNPRAWGKALEGDRGAFWRYRVGGFRIIADIQDNQFIVLVAKAAKRNDVYRD</sequence>
<dbReference type="InterPro" id="IPR035093">
    <property type="entry name" value="RelE/ParE_toxin_dom_sf"/>
</dbReference>
<dbReference type="InterPro" id="IPR046257">
    <property type="entry name" value="DUF6290"/>
</dbReference>
<name>A0ABW4DL41_9LACO</name>
<dbReference type="Pfam" id="PF19807">
    <property type="entry name" value="DUF6290"/>
    <property type="match status" value="1"/>
</dbReference>
<dbReference type="SUPFAM" id="SSF143011">
    <property type="entry name" value="RelE-like"/>
    <property type="match status" value="1"/>
</dbReference>
<dbReference type="EMBL" id="JBHTOF010000032">
    <property type="protein sequence ID" value="MFD1465362.1"/>
    <property type="molecule type" value="Genomic_DNA"/>
</dbReference>
<evidence type="ECO:0000313" key="2">
    <source>
        <dbReference type="EMBL" id="MFD1465362.1"/>
    </source>
</evidence>
<comment type="similarity">
    <text evidence="1">Belongs to the RelE toxin family.</text>
</comment>
<keyword evidence="3" id="KW-1185">Reference proteome</keyword>
<dbReference type="PANTHER" id="PTHR35601">
    <property type="entry name" value="TOXIN RELE"/>
    <property type="match status" value="1"/>
</dbReference>
<protein>
    <submittedName>
        <fullName evidence="2">DUF6290 family protein</fullName>
    </submittedName>
</protein>
<accession>A0ABW4DL41</accession>
<dbReference type="Proteomes" id="UP001597244">
    <property type="component" value="Unassembled WGS sequence"/>
</dbReference>
<comment type="caution">
    <text evidence="2">The sequence shown here is derived from an EMBL/GenBank/DDBJ whole genome shotgun (WGS) entry which is preliminary data.</text>
</comment>
<dbReference type="RefSeq" id="WP_225417276.1">
    <property type="nucleotide sequence ID" value="NZ_JBHTOF010000032.1"/>
</dbReference>